<dbReference type="InterPro" id="IPR006336">
    <property type="entry name" value="GCS2"/>
</dbReference>
<reference evidence="2 3" key="1">
    <citation type="submission" date="2020-08" db="EMBL/GenBank/DDBJ databases">
        <title>Sequencing the genomes of 1000 actinobacteria strains.</title>
        <authorList>
            <person name="Klenk H.-P."/>
        </authorList>
    </citation>
    <scope>NUCLEOTIDE SEQUENCE [LARGE SCALE GENOMIC DNA]</scope>
    <source>
        <strain evidence="2 3">DSM 23694</strain>
    </source>
</reference>
<evidence type="ECO:0000313" key="2">
    <source>
        <dbReference type="EMBL" id="MBB5598359.1"/>
    </source>
</evidence>
<gene>
    <name evidence="2" type="ORF">BKA12_001439</name>
</gene>
<dbReference type="InterPro" id="IPR050141">
    <property type="entry name" value="GCL_type2/YbdK_subfam"/>
</dbReference>
<comment type="caution">
    <text evidence="2">The sequence shown here is derived from an EMBL/GenBank/DDBJ whole genome shotgun (WGS) entry which is preliminary data.</text>
</comment>
<protein>
    <submittedName>
        <fullName evidence="2">Gamma-glutamyl:cysteine ligase YbdK (ATP-grasp superfamily)</fullName>
    </submittedName>
</protein>
<keyword evidence="3" id="KW-1185">Reference proteome</keyword>
<dbReference type="Proteomes" id="UP000523863">
    <property type="component" value="Unassembled WGS sequence"/>
</dbReference>
<evidence type="ECO:0000313" key="3">
    <source>
        <dbReference type="Proteomes" id="UP000523863"/>
    </source>
</evidence>
<dbReference type="InterPro" id="IPR014746">
    <property type="entry name" value="Gln_synth/guanido_kin_cat_dom"/>
</dbReference>
<sequence length="489" mass="55306">MGAEVNAKSFTREQRTRYRERLMVNLETFARYLGSGAFDPVRRIGLEIELNLANPDFTPALRNTEVLEAIADPAFQTEIGAFNIEFNHDAVQIEGRGLLNLEESLRHELDHAVAAAKDVDVNILLVGILPTLDQDFIHSKNWISPGKRYAALNTSVLQARGEDVLIDIVGQERLSFYVANIAPEAACTSVQLHLQVSPEEFAPVWNSAQVIAGAQVALAANSPMFMERVLWHESRIEVFKQSIDTRPPEMRNQGVRPRVWFGERWITSILDLFEENVRYFPALLPELSRKRSETTASGAPQLHELRLHNGTVYRWNRPIYDPGGDFPNLRLENRLLPAGPTVVDTVANAAFFFGLMRALRTADRPLWSRMSFQTATDNFLDCARYGLEANVYWPGLGEIPVTELIIRHLLPLAAEGLEDLGVDKAVADRYLKILYERAHTEQNGAAWQIETLRVLEERGLDRKVAIAEMTRLYNENMLSSQPVHTWKIG</sequence>
<dbReference type="EMBL" id="JACHBL010000001">
    <property type="protein sequence ID" value="MBB5598359.1"/>
    <property type="molecule type" value="Genomic_DNA"/>
</dbReference>
<name>A0A7W8YB87_9MICC</name>
<accession>A0A7W8YB87</accession>
<dbReference type="PANTHER" id="PTHR36510">
    <property type="entry name" value="GLUTAMATE--CYSTEINE LIGASE 2-RELATED"/>
    <property type="match status" value="1"/>
</dbReference>
<proteinExistence type="predicted"/>
<dbReference type="AlphaFoldDB" id="A0A7W8YB87"/>
<dbReference type="PIRSF" id="PIRSF012666">
    <property type="entry name" value="UCP012666"/>
    <property type="match status" value="1"/>
</dbReference>
<evidence type="ECO:0000256" key="1">
    <source>
        <dbReference type="ARBA" id="ARBA00048819"/>
    </source>
</evidence>
<organism evidence="2 3">
    <name type="scientific">Neomicrococcus lactis</name>
    <dbReference type="NCBI Taxonomy" id="732241"/>
    <lineage>
        <taxon>Bacteria</taxon>
        <taxon>Bacillati</taxon>
        <taxon>Actinomycetota</taxon>
        <taxon>Actinomycetes</taxon>
        <taxon>Micrococcales</taxon>
        <taxon>Micrococcaceae</taxon>
        <taxon>Neomicrococcus</taxon>
    </lineage>
</organism>
<dbReference type="RefSeq" id="WP_183641917.1">
    <property type="nucleotide sequence ID" value="NZ_JACHBL010000001.1"/>
</dbReference>
<dbReference type="SUPFAM" id="SSF55931">
    <property type="entry name" value="Glutamine synthetase/guanido kinase"/>
    <property type="match status" value="1"/>
</dbReference>
<dbReference type="Gene3D" id="3.30.590.20">
    <property type="match status" value="1"/>
</dbReference>
<dbReference type="InterPro" id="IPR016602">
    <property type="entry name" value="UCP012666"/>
</dbReference>
<dbReference type="Pfam" id="PF04107">
    <property type="entry name" value="GCS2"/>
    <property type="match status" value="1"/>
</dbReference>
<dbReference type="GO" id="GO:0016879">
    <property type="term" value="F:ligase activity, forming carbon-nitrogen bonds"/>
    <property type="evidence" value="ECO:0007669"/>
    <property type="project" value="TreeGrafter"/>
</dbReference>
<comment type="catalytic activity">
    <reaction evidence="1">
        <text>L-cysteine + L-glutamate + ATP = gamma-L-glutamyl-L-cysteine + ADP + phosphate + H(+)</text>
        <dbReference type="Rhea" id="RHEA:13285"/>
        <dbReference type="ChEBI" id="CHEBI:15378"/>
        <dbReference type="ChEBI" id="CHEBI:29985"/>
        <dbReference type="ChEBI" id="CHEBI:30616"/>
        <dbReference type="ChEBI" id="CHEBI:35235"/>
        <dbReference type="ChEBI" id="CHEBI:43474"/>
        <dbReference type="ChEBI" id="CHEBI:58173"/>
        <dbReference type="ChEBI" id="CHEBI:456216"/>
        <dbReference type="EC" id="6.3.2.2"/>
    </reaction>
</comment>
<dbReference type="PANTHER" id="PTHR36510:SF3">
    <property type="entry name" value="CONSERVED PROTEIN"/>
    <property type="match status" value="1"/>
</dbReference>
<keyword evidence="2" id="KW-0436">Ligase</keyword>